<dbReference type="RefSeq" id="XP_001729835.1">
    <property type="nucleotide sequence ID" value="XM_001729783.1"/>
</dbReference>
<dbReference type="EMBL" id="AAYY01000010">
    <property type="protein sequence ID" value="EDP42621.1"/>
    <property type="molecule type" value="Genomic_DNA"/>
</dbReference>
<reference evidence="1 2" key="1">
    <citation type="journal article" date="2007" name="Proc. Natl. Acad. Sci. U.S.A.">
        <title>Dandruff-associated Malassezia genomes reveal convergent and divergent virulence traits shared with plant and human fungal pathogens.</title>
        <authorList>
            <person name="Xu J."/>
            <person name="Saunders C.W."/>
            <person name="Hu P."/>
            <person name="Grant R.A."/>
            <person name="Boekhout T."/>
            <person name="Kuramae E.E."/>
            <person name="Kronstad J.W."/>
            <person name="Deangelis Y.M."/>
            <person name="Reeder N.L."/>
            <person name="Johnstone K.R."/>
            <person name="Leland M."/>
            <person name="Fieno A.M."/>
            <person name="Begley W.M."/>
            <person name="Sun Y."/>
            <person name="Lacey M.P."/>
            <person name="Chaudhary T."/>
            <person name="Keough T."/>
            <person name="Chu L."/>
            <person name="Sears R."/>
            <person name="Yuan B."/>
            <person name="Dawson T.L.Jr."/>
        </authorList>
    </citation>
    <scope>NUCLEOTIDE SEQUENCE [LARGE SCALE GENOMIC DNA]</scope>
    <source>
        <strain evidence="2">ATCC MYA-4612 / CBS 7966</strain>
    </source>
</reference>
<protein>
    <submittedName>
        <fullName evidence="1">Uncharacterized protein</fullName>
    </submittedName>
</protein>
<dbReference type="AlphaFoldDB" id="A8Q5V7"/>
<keyword evidence="2" id="KW-1185">Reference proteome</keyword>
<dbReference type="PANTHER" id="PTHR31308:SF5">
    <property type="entry name" value="ERGOSTERYL-BETA-GLUCOSIDASE"/>
    <property type="match status" value="1"/>
</dbReference>
<dbReference type="GeneID" id="5854142"/>
<dbReference type="PANTHER" id="PTHR31308">
    <property type="match status" value="1"/>
</dbReference>
<sequence length="155" mass="18723">MNEPHRGYVNLYSFDRWNYNTDLHIGHYPSALQSLALGDGHVQNIPFYTKTWPLPSRLSHYTRVDPCGRLAWLQRNDSIAFPNTRQQDGCLWREHGVWDWDEAKQKPVVLQADYFRVDPRPGQQRRRVEWYKDFYAPFVQKFDQRYVMQKRAYEL</sequence>
<gene>
    <name evidence="1" type="ORF">MGL_2821</name>
</gene>
<evidence type="ECO:0000313" key="2">
    <source>
        <dbReference type="Proteomes" id="UP000008837"/>
    </source>
</evidence>
<dbReference type="GO" id="GO:1904462">
    <property type="term" value="P:ergosteryl 3-beta-D-glucoside catabolic process"/>
    <property type="evidence" value="ECO:0007669"/>
    <property type="project" value="TreeGrafter"/>
</dbReference>
<proteinExistence type="predicted"/>
<dbReference type="InterPro" id="IPR052066">
    <property type="entry name" value="Glycosphingolipid_Hydrolases"/>
</dbReference>
<dbReference type="KEGG" id="mgl:MGL_2821"/>
<dbReference type="InParanoid" id="A8Q5V7"/>
<accession>A8Q5V7</accession>
<dbReference type="VEuPathDB" id="FungiDB:MGL_2821"/>
<name>A8Q5V7_MALGO</name>
<dbReference type="STRING" id="425265.A8Q5V7"/>
<evidence type="ECO:0000313" key="1">
    <source>
        <dbReference type="EMBL" id="EDP42621.1"/>
    </source>
</evidence>
<dbReference type="OrthoDB" id="9971853at2759"/>
<comment type="caution">
    <text evidence="1">The sequence shown here is derived from an EMBL/GenBank/DDBJ whole genome shotgun (WGS) entry which is preliminary data.</text>
</comment>
<organism evidence="1 2">
    <name type="scientific">Malassezia globosa (strain ATCC MYA-4612 / CBS 7966)</name>
    <name type="common">Dandruff-associated fungus</name>
    <dbReference type="NCBI Taxonomy" id="425265"/>
    <lineage>
        <taxon>Eukaryota</taxon>
        <taxon>Fungi</taxon>
        <taxon>Dikarya</taxon>
        <taxon>Basidiomycota</taxon>
        <taxon>Ustilaginomycotina</taxon>
        <taxon>Malasseziomycetes</taxon>
        <taxon>Malasseziales</taxon>
        <taxon>Malasseziaceae</taxon>
        <taxon>Malassezia</taxon>
    </lineage>
</organism>
<dbReference type="GO" id="GO:0050295">
    <property type="term" value="F:steryl-beta-glucosidase activity"/>
    <property type="evidence" value="ECO:0007669"/>
    <property type="project" value="TreeGrafter"/>
</dbReference>
<dbReference type="Proteomes" id="UP000008837">
    <property type="component" value="Unassembled WGS sequence"/>
</dbReference>